<reference evidence="2 3" key="1">
    <citation type="journal article" date="2018" name="Sci. Rep.">
        <title>Comparative genomics provides insights into the lifestyle and reveals functional heterogeneity of dark septate endophytic fungi.</title>
        <authorList>
            <person name="Knapp D.G."/>
            <person name="Nemeth J.B."/>
            <person name="Barry K."/>
            <person name="Hainaut M."/>
            <person name="Henrissat B."/>
            <person name="Johnson J."/>
            <person name="Kuo A."/>
            <person name="Lim J.H.P."/>
            <person name="Lipzen A."/>
            <person name="Nolan M."/>
            <person name="Ohm R.A."/>
            <person name="Tamas L."/>
            <person name="Grigoriev I.V."/>
            <person name="Spatafora J.W."/>
            <person name="Nagy L.G."/>
            <person name="Kovacs G.M."/>
        </authorList>
    </citation>
    <scope>NUCLEOTIDE SEQUENCE [LARGE SCALE GENOMIC DNA]</scope>
    <source>
        <strain evidence="2 3">DSE2036</strain>
    </source>
</reference>
<protein>
    <submittedName>
        <fullName evidence="2">Uncharacterized protein</fullName>
    </submittedName>
</protein>
<feature type="region of interest" description="Disordered" evidence="1">
    <location>
        <begin position="108"/>
        <end position="153"/>
    </location>
</feature>
<evidence type="ECO:0000313" key="2">
    <source>
        <dbReference type="EMBL" id="PVH97314.1"/>
    </source>
</evidence>
<evidence type="ECO:0000256" key="1">
    <source>
        <dbReference type="SAM" id="MobiDB-lite"/>
    </source>
</evidence>
<dbReference type="AlphaFoldDB" id="A0A2V1DJL0"/>
<keyword evidence="3" id="KW-1185">Reference proteome</keyword>
<gene>
    <name evidence="2" type="ORF">DM02DRAFT_658389</name>
</gene>
<dbReference type="OrthoDB" id="3765547at2759"/>
<organism evidence="2 3">
    <name type="scientific">Periconia macrospinosa</name>
    <dbReference type="NCBI Taxonomy" id="97972"/>
    <lineage>
        <taxon>Eukaryota</taxon>
        <taxon>Fungi</taxon>
        <taxon>Dikarya</taxon>
        <taxon>Ascomycota</taxon>
        <taxon>Pezizomycotina</taxon>
        <taxon>Dothideomycetes</taxon>
        <taxon>Pleosporomycetidae</taxon>
        <taxon>Pleosporales</taxon>
        <taxon>Massarineae</taxon>
        <taxon>Periconiaceae</taxon>
        <taxon>Periconia</taxon>
    </lineage>
</organism>
<dbReference type="Proteomes" id="UP000244855">
    <property type="component" value="Unassembled WGS sequence"/>
</dbReference>
<feature type="compositionally biased region" description="Basic and acidic residues" evidence="1">
    <location>
        <begin position="141"/>
        <end position="153"/>
    </location>
</feature>
<proteinExistence type="predicted"/>
<feature type="compositionally biased region" description="Basic and acidic residues" evidence="1">
    <location>
        <begin position="111"/>
        <end position="125"/>
    </location>
</feature>
<dbReference type="EMBL" id="KZ805439">
    <property type="protein sequence ID" value="PVH97314.1"/>
    <property type="molecule type" value="Genomic_DNA"/>
</dbReference>
<sequence length="274" mass="31490">MPYLIYPPSKPSSSSCTDTPDRPTHAIPHADKVDEIILNDLRSWGWRVVKLSDEDPAWQTMLRQFGLRADVDGTSEEVERGERVAKERMPSLLQVWKKENRQKIEAVAMNKRGDDGSNDGEREVNAARGNKRVQMTKLRKERKEPRPNDTDHEVAEADTGILACLWNLIPWNQRNAQDHEVPGWNRNGIMVTRTFDLGSENTLSRPEPSVKKRESIWPIREPFSVHKLQQEELETSERILAIPTVGGESMSIVRPRSTLEECEDFGLENLFRRD</sequence>
<accession>A0A2V1DJL0</accession>
<evidence type="ECO:0000313" key="3">
    <source>
        <dbReference type="Proteomes" id="UP000244855"/>
    </source>
</evidence>
<name>A0A2V1DJL0_9PLEO</name>
<feature type="region of interest" description="Disordered" evidence="1">
    <location>
        <begin position="1"/>
        <end position="23"/>
    </location>
</feature>